<comment type="similarity">
    <text evidence="2 10">Belongs to the Ca(2+):cation antiporter (CaCA) (TC 2.A.19) family.</text>
</comment>
<dbReference type="OrthoDB" id="1699231at2759"/>
<feature type="transmembrane region" description="Helical" evidence="10">
    <location>
        <begin position="77"/>
        <end position="97"/>
    </location>
</feature>
<sequence>MPSHNQDEETPTERHSLLPHLHVHSDGESHRSGFHLKHFLHVLWLSSNKVSQYVNILWPFVPVAILVHYLAPTAHMWIFALTYISMIPTANLLGFAGQEFARKMPKVSGILIETAFGSIVEIVLFIILISKHRSSKGSGEDSNFVPIIQAAILGSILTNLLLCLGLCFFVGGLRHTSQKFNAIVSEVGSGILLVAGFGLLIPSAFYSALKGSAVEKKGHHHFTNDKLQQDILHISQVTSVFLILAFAIYVFFNASTHHGIFDEVLEHDEHHDLDRADDLAKPKFTFTECIVAIVASLTLVTLLAVFLVEQIEEVVEAGIPDQFLGLIMLPLAEKAAEHLTAIDEAWDGQMNFALFHCLGPSIQTALFNAPLVVLVGWALGKPMDLNFEIFMIVLLLISIVVVGNFLRDGECNYLEGALLVIVYCIVAVATWYYPNPDVATSNGIGL</sequence>
<feature type="transmembrane region" description="Helical" evidence="10">
    <location>
        <begin position="353"/>
        <end position="379"/>
    </location>
</feature>
<evidence type="ECO:0000256" key="8">
    <source>
        <dbReference type="ARBA" id="ARBA00023065"/>
    </source>
</evidence>
<accession>A0A9P4NZB9</accession>
<comment type="function">
    <text evidence="10">Has a role in promoting intracellular calcium ion sequestration via the exchange of calcium ions for hydrogen ions across the vacuolar membrane. Involved also in manganese ion homeostasis via its uptake into the vacuole.</text>
</comment>
<feature type="transmembrane region" description="Helical" evidence="10">
    <location>
        <begin position="150"/>
        <end position="171"/>
    </location>
</feature>
<dbReference type="AlphaFoldDB" id="A0A9P4NZB9"/>
<feature type="transmembrane region" description="Helical" evidence="10">
    <location>
        <begin position="385"/>
        <end position="406"/>
    </location>
</feature>
<dbReference type="PANTHER" id="PTHR31503">
    <property type="entry name" value="VACUOLAR CALCIUM ION TRANSPORTER"/>
    <property type="match status" value="1"/>
</dbReference>
<dbReference type="InterPro" id="IPR004713">
    <property type="entry name" value="CaH_exchang"/>
</dbReference>
<organism evidence="12 13">
    <name type="scientific">Tothia fuscella</name>
    <dbReference type="NCBI Taxonomy" id="1048955"/>
    <lineage>
        <taxon>Eukaryota</taxon>
        <taxon>Fungi</taxon>
        <taxon>Dikarya</taxon>
        <taxon>Ascomycota</taxon>
        <taxon>Pezizomycotina</taxon>
        <taxon>Dothideomycetes</taxon>
        <taxon>Pleosporomycetidae</taxon>
        <taxon>Venturiales</taxon>
        <taxon>Cylindrosympodiaceae</taxon>
        <taxon>Tothia</taxon>
    </lineage>
</organism>
<keyword evidence="9 10" id="KW-0472">Membrane</keyword>
<keyword evidence="5 10" id="KW-0812">Transmembrane</keyword>
<comment type="caution">
    <text evidence="12">The sequence shown here is derived from an EMBL/GenBank/DDBJ whole genome shotgun (WGS) entry which is preliminary data.</text>
</comment>
<dbReference type="Pfam" id="PF01699">
    <property type="entry name" value="Na_Ca_ex"/>
    <property type="match status" value="2"/>
</dbReference>
<dbReference type="FunFam" id="1.20.1420.30:FF:000027">
    <property type="entry name" value="Vacuolar calcium ion transporter"/>
    <property type="match status" value="1"/>
</dbReference>
<dbReference type="FunFam" id="1.20.1420.30:FF:000026">
    <property type="entry name" value="Vacuolar calcium ion transporter"/>
    <property type="match status" value="1"/>
</dbReference>
<dbReference type="Proteomes" id="UP000800235">
    <property type="component" value="Unassembled WGS sequence"/>
</dbReference>
<keyword evidence="4 10" id="KW-0109">Calcium transport</keyword>
<keyword evidence="3 10" id="KW-0813">Transport</keyword>
<dbReference type="GO" id="GO:0006874">
    <property type="term" value="P:intracellular calcium ion homeostasis"/>
    <property type="evidence" value="ECO:0007669"/>
    <property type="project" value="TreeGrafter"/>
</dbReference>
<evidence type="ECO:0000313" key="12">
    <source>
        <dbReference type="EMBL" id="KAF2434113.1"/>
    </source>
</evidence>
<name>A0A9P4NZB9_9PEZI</name>
<evidence type="ECO:0000256" key="1">
    <source>
        <dbReference type="ARBA" id="ARBA00004127"/>
    </source>
</evidence>
<feature type="transmembrane region" description="Helical" evidence="10">
    <location>
        <begin position="413"/>
        <end position="433"/>
    </location>
</feature>
<reference evidence="12" key="1">
    <citation type="journal article" date="2020" name="Stud. Mycol.">
        <title>101 Dothideomycetes genomes: a test case for predicting lifestyles and emergence of pathogens.</title>
        <authorList>
            <person name="Haridas S."/>
            <person name="Albert R."/>
            <person name="Binder M."/>
            <person name="Bloem J."/>
            <person name="Labutti K."/>
            <person name="Salamov A."/>
            <person name="Andreopoulos B."/>
            <person name="Baker S."/>
            <person name="Barry K."/>
            <person name="Bills G."/>
            <person name="Bluhm B."/>
            <person name="Cannon C."/>
            <person name="Castanera R."/>
            <person name="Culley D."/>
            <person name="Daum C."/>
            <person name="Ezra D."/>
            <person name="Gonzalez J."/>
            <person name="Henrissat B."/>
            <person name="Kuo A."/>
            <person name="Liang C."/>
            <person name="Lipzen A."/>
            <person name="Lutzoni F."/>
            <person name="Magnuson J."/>
            <person name="Mondo S."/>
            <person name="Nolan M."/>
            <person name="Ohm R."/>
            <person name="Pangilinan J."/>
            <person name="Park H.-J."/>
            <person name="Ramirez L."/>
            <person name="Alfaro M."/>
            <person name="Sun H."/>
            <person name="Tritt A."/>
            <person name="Yoshinaga Y."/>
            <person name="Zwiers L.-H."/>
            <person name="Turgeon B."/>
            <person name="Goodwin S."/>
            <person name="Spatafora J."/>
            <person name="Crous P."/>
            <person name="Grigoriev I."/>
        </authorList>
    </citation>
    <scope>NUCLEOTIDE SEQUENCE</scope>
    <source>
        <strain evidence="12">CBS 130266</strain>
    </source>
</reference>
<keyword evidence="7 10" id="KW-1133">Transmembrane helix</keyword>
<comment type="subcellular location">
    <subcellularLocation>
        <location evidence="1">Endomembrane system</location>
        <topology evidence="1">Multi-pass membrane protein</topology>
    </subcellularLocation>
    <subcellularLocation>
        <location evidence="10">Vacuole membrane</location>
    </subcellularLocation>
</comment>
<dbReference type="NCBIfam" id="TIGR00378">
    <property type="entry name" value="cax"/>
    <property type="match status" value="1"/>
</dbReference>
<evidence type="ECO:0000256" key="6">
    <source>
        <dbReference type="ARBA" id="ARBA00022837"/>
    </source>
</evidence>
<feature type="transmembrane region" description="Helical" evidence="10">
    <location>
        <begin position="289"/>
        <end position="308"/>
    </location>
</feature>
<proteinExistence type="inferred from homology"/>
<dbReference type="InterPro" id="IPR044880">
    <property type="entry name" value="NCX_ion-bd_dom_sf"/>
</dbReference>
<evidence type="ECO:0000259" key="11">
    <source>
        <dbReference type="Pfam" id="PF01699"/>
    </source>
</evidence>
<dbReference type="InterPro" id="IPR004837">
    <property type="entry name" value="NaCa_Exmemb"/>
</dbReference>
<keyword evidence="13" id="KW-1185">Reference proteome</keyword>
<dbReference type="GO" id="GO:0015369">
    <property type="term" value="F:calcium:proton antiporter activity"/>
    <property type="evidence" value="ECO:0007669"/>
    <property type="project" value="UniProtKB-UniRule"/>
</dbReference>
<dbReference type="GO" id="GO:0000329">
    <property type="term" value="C:fungal-type vacuole membrane"/>
    <property type="evidence" value="ECO:0007669"/>
    <property type="project" value="TreeGrafter"/>
</dbReference>
<feature type="domain" description="Sodium/calcium exchanger membrane region" evidence="11">
    <location>
        <begin position="76"/>
        <end position="253"/>
    </location>
</feature>
<evidence type="ECO:0000256" key="2">
    <source>
        <dbReference type="ARBA" id="ARBA00008170"/>
    </source>
</evidence>
<evidence type="ECO:0000256" key="3">
    <source>
        <dbReference type="ARBA" id="ARBA00022448"/>
    </source>
</evidence>
<evidence type="ECO:0000313" key="13">
    <source>
        <dbReference type="Proteomes" id="UP000800235"/>
    </source>
</evidence>
<feature type="transmembrane region" description="Helical" evidence="10">
    <location>
        <begin position="53"/>
        <end position="71"/>
    </location>
</feature>
<gene>
    <name evidence="12" type="ORF">EJ08DRAFT_582852</name>
</gene>
<dbReference type="EMBL" id="MU007018">
    <property type="protein sequence ID" value="KAF2434113.1"/>
    <property type="molecule type" value="Genomic_DNA"/>
</dbReference>
<dbReference type="GO" id="GO:0012505">
    <property type="term" value="C:endomembrane system"/>
    <property type="evidence" value="ECO:0007669"/>
    <property type="project" value="UniProtKB-SubCell"/>
</dbReference>
<feature type="transmembrane region" description="Helical" evidence="10">
    <location>
        <begin position="231"/>
        <end position="252"/>
    </location>
</feature>
<keyword evidence="8 10" id="KW-0406">Ion transport</keyword>
<dbReference type="Gene3D" id="1.20.1420.30">
    <property type="entry name" value="NCX, central ion-binding region"/>
    <property type="match status" value="2"/>
</dbReference>
<evidence type="ECO:0000256" key="10">
    <source>
        <dbReference type="RuleBase" id="RU365028"/>
    </source>
</evidence>
<dbReference type="PANTHER" id="PTHR31503:SF14">
    <property type="entry name" value="VACUOLAR CALCIUM ION TRANSPORTER"/>
    <property type="match status" value="1"/>
</dbReference>
<keyword evidence="10" id="KW-0050">Antiport</keyword>
<feature type="transmembrane region" description="Helical" evidence="10">
    <location>
        <begin position="109"/>
        <end position="130"/>
    </location>
</feature>
<evidence type="ECO:0000256" key="7">
    <source>
        <dbReference type="ARBA" id="ARBA00022989"/>
    </source>
</evidence>
<feature type="domain" description="Sodium/calcium exchanger membrane region" evidence="11">
    <location>
        <begin position="290"/>
        <end position="431"/>
    </location>
</feature>
<keyword evidence="10" id="KW-0926">Vacuole</keyword>
<protein>
    <recommendedName>
        <fullName evidence="10">Vacuolar calcium ion transporter</fullName>
    </recommendedName>
</protein>
<keyword evidence="6 10" id="KW-0106">Calcium</keyword>
<comment type="caution">
    <text evidence="10">Lacks conserved residue(s) required for the propagation of feature annotation.</text>
</comment>
<dbReference type="InterPro" id="IPR004798">
    <property type="entry name" value="CAX-like"/>
</dbReference>
<feature type="transmembrane region" description="Helical" evidence="10">
    <location>
        <begin position="183"/>
        <end position="206"/>
    </location>
</feature>
<evidence type="ECO:0000256" key="5">
    <source>
        <dbReference type="ARBA" id="ARBA00022692"/>
    </source>
</evidence>
<evidence type="ECO:0000256" key="4">
    <source>
        <dbReference type="ARBA" id="ARBA00022568"/>
    </source>
</evidence>
<evidence type="ECO:0000256" key="9">
    <source>
        <dbReference type="ARBA" id="ARBA00023136"/>
    </source>
</evidence>